<evidence type="ECO:0000313" key="2">
    <source>
        <dbReference type="Proteomes" id="UP000887565"/>
    </source>
</evidence>
<keyword evidence="2" id="KW-1185">Reference proteome</keyword>
<feature type="chain" id="PRO_5037838744" evidence="1">
    <location>
        <begin position="19"/>
        <end position="100"/>
    </location>
</feature>
<accession>A0A915I526</accession>
<keyword evidence="1" id="KW-0732">Signal</keyword>
<feature type="signal peptide" evidence="1">
    <location>
        <begin position="1"/>
        <end position="18"/>
    </location>
</feature>
<protein>
    <submittedName>
        <fullName evidence="3">Uncharacterized protein</fullName>
    </submittedName>
</protein>
<organism evidence="2 3">
    <name type="scientific">Romanomermis culicivorax</name>
    <name type="common">Nematode worm</name>
    <dbReference type="NCBI Taxonomy" id="13658"/>
    <lineage>
        <taxon>Eukaryota</taxon>
        <taxon>Metazoa</taxon>
        <taxon>Ecdysozoa</taxon>
        <taxon>Nematoda</taxon>
        <taxon>Enoplea</taxon>
        <taxon>Dorylaimia</taxon>
        <taxon>Mermithida</taxon>
        <taxon>Mermithoidea</taxon>
        <taxon>Mermithidae</taxon>
        <taxon>Romanomermis</taxon>
    </lineage>
</organism>
<evidence type="ECO:0000313" key="3">
    <source>
        <dbReference type="WBParaSite" id="nRc.2.0.1.t08494-RA"/>
    </source>
</evidence>
<reference evidence="3" key="1">
    <citation type="submission" date="2022-11" db="UniProtKB">
        <authorList>
            <consortium name="WormBaseParasite"/>
        </authorList>
    </citation>
    <scope>IDENTIFICATION</scope>
</reference>
<name>A0A915I526_ROMCU</name>
<dbReference type="WBParaSite" id="nRc.2.0.1.t08494-RA">
    <property type="protein sequence ID" value="nRc.2.0.1.t08494-RA"/>
    <property type="gene ID" value="nRc.2.0.1.g08494"/>
</dbReference>
<proteinExistence type="predicted"/>
<dbReference type="Proteomes" id="UP000887565">
    <property type="component" value="Unplaced"/>
</dbReference>
<dbReference type="AlphaFoldDB" id="A0A915I526"/>
<evidence type="ECO:0000256" key="1">
    <source>
        <dbReference type="SAM" id="SignalP"/>
    </source>
</evidence>
<sequence>MLRDLCITLAMLFTMARCSVYRVKVQGQLNCMGQPANGVKICDRRWVYKIPNEFIFDKNDPKLKTINFGIAELALTPAEEDKKCLPVSVKTHKGSKNATI</sequence>